<organism evidence="1 2">
    <name type="scientific">Caerostris extrusa</name>
    <name type="common">Bark spider</name>
    <name type="synonym">Caerostris bankana</name>
    <dbReference type="NCBI Taxonomy" id="172846"/>
    <lineage>
        <taxon>Eukaryota</taxon>
        <taxon>Metazoa</taxon>
        <taxon>Ecdysozoa</taxon>
        <taxon>Arthropoda</taxon>
        <taxon>Chelicerata</taxon>
        <taxon>Arachnida</taxon>
        <taxon>Araneae</taxon>
        <taxon>Araneomorphae</taxon>
        <taxon>Entelegynae</taxon>
        <taxon>Araneoidea</taxon>
        <taxon>Araneidae</taxon>
        <taxon>Caerostris</taxon>
    </lineage>
</organism>
<evidence type="ECO:0000313" key="1">
    <source>
        <dbReference type="EMBL" id="GIY42553.1"/>
    </source>
</evidence>
<gene>
    <name evidence="1" type="ORF">CEXT_139501</name>
</gene>
<protein>
    <submittedName>
        <fullName evidence="1">Uncharacterized protein</fullName>
    </submittedName>
</protein>
<accession>A0AAV4T7L2</accession>
<dbReference type="AlphaFoldDB" id="A0AAV4T7L2"/>
<evidence type="ECO:0000313" key="2">
    <source>
        <dbReference type="Proteomes" id="UP001054945"/>
    </source>
</evidence>
<comment type="caution">
    <text evidence="1">The sequence shown here is derived from an EMBL/GenBank/DDBJ whole genome shotgun (WGS) entry which is preliminary data.</text>
</comment>
<dbReference type="EMBL" id="BPLR01010864">
    <property type="protein sequence ID" value="GIY42553.1"/>
    <property type="molecule type" value="Genomic_DNA"/>
</dbReference>
<proteinExistence type="predicted"/>
<reference evidence="1 2" key="1">
    <citation type="submission" date="2021-06" db="EMBL/GenBank/DDBJ databases">
        <title>Caerostris extrusa draft genome.</title>
        <authorList>
            <person name="Kono N."/>
            <person name="Arakawa K."/>
        </authorList>
    </citation>
    <scope>NUCLEOTIDE SEQUENCE [LARGE SCALE GENOMIC DNA]</scope>
</reference>
<name>A0AAV4T7L2_CAEEX</name>
<dbReference type="Proteomes" id="UP001054945">
    <property type="component" value="Unassembled WGS sequence"/>
</dbReference>
<keyword evidence="2" id="KW-1185">Reference proteome</keyword>
<sequence>MDTSDGNSILEDIIPNHLSVHTHNRVDVYDSHSFRSDSHETPTADRLNGFSRFEGPFYLVPGASVSDEVARYLSNSDVEGSLCHPINGNEFVVLDCQKLAPRHTSFENEWKNFKTLLALLKFDKHLSATGKFSLSNFA</sequence>